<reference evidence="3" key="1">
    <citation type="submission" date="2021-06" db="EMBL/GenBank/DDBJ databases">
        <authorList>
            <person name="Kallberg Y."/>
            <person name="Tangrot J."/>
            <person name="Rosling A."/>
        </authorList>
    </citation>
    <scope>NUCLEOTIDE SEQUENCE</scope>
    <source>
        <strain evidence="3">BR232B</strain>
    </source>
</reference>
<evidence type="ECO:0000313" key="4">
    <source>
        <dbReference type="Proteomes" id="UP000789739"/>
    </source>
</evidence>
<proteinExistence type="predicted"/>
<organism evidence="3 4">
    <name type="scientific">Paraglomus brasilianum</name>
    <dbReference type="NCBI Taxonomy" id="144538"/>
    <lineage>
        <taxon>Eukaryota</taxon>
        <taxon>Fungi</taxon>
        <taxon>Fungi incertae sedis</taxon>
        <taxon>Mucoromycota</taxon>
        <taxon>Glomeromycotina</taxon>
        <taxon>Glomeromycetes</taxon>
        <taxon>Paraglomerales</taxon>
        <taxon>Paraglomeraceae</taxon>
        <taxon>Paraglomus</taxon>
    </lineage>
</organism>
<gene>
    <name evidence="3" type="ORF">PBRASI_LOCUS2064</name>
</gene>
<dbReference type="EMBL" id="CAJVPI010000151">
    <property type="protein sequence ID" value="CAG8490234.1"/>
    <property type="molecule type" value="Genomic_DNA"/>
</dbReference>
<dbReference type="OrthoDB" id="2396029at2759"/>
<sequence length="473" mass="54509">MSSYPARYRNNSRLAKHGDDGYGTTHYSQLMDCENRTCKERQKTLSRLEDENKKKAEELNNCFKELTKAKDQKVHQDNLIKDLQQKLDQQKRKCASLQNSNKMLAQQSQQIKNDSETKVEELSNELNEKNLEIQNIKDSHSEFRQQALQWRKEASELQAALGDFGNAELADENPNNTTNFEGEITELKHIVSQVCLVELANSVNEKASASLLEHRAYTKNRAERRGLLSCLLQKHIIQYILKLWDESLEKYTQRGIGEDFDFVHLENSAAKTWASAPIKKFFVTYVKPVAQSNRASETAPFPHEYDDIMSMTAHAMQYFDGLEKALNEVDKNREDAQKLITKIRQLLLPCLSSKVCTPQNPTIQNITTSVLKRLREYRTIKDSNYLNDEVNLVRQLVPKCIKLLGIQFKIYYPKANLKWYECKEVLEGEARTWIDIDGGDNGSMVDICMFPLVYAGDHNQPERVYAKAKITVI</sequence>
<evidence type="ECO:0000256" key="2">
    <source>
        <dbReference type="SAM" id="MobiDB-lite"/>
    </source>
</evidence>
<evidence type="ECO:0000256" key="1">
    <source>
        <dbReference type="SAM" id="Coils"/>
    </source>
</evidence>
<accession>A0A9N8WHR8</accession>
<feature type="coiled-coil region" evidence="1">
    <location>
        <begin position="31"/>
        <end position="146"/>
    </location>
</feature>
<name>A0A9N8WHR8_9GLOM</name>
<dbReference type="Proteomes" id="UP000789739">
    <property type="component" value="Unassembled WGS sequence"/>
</dbReference>
<feature type="coiled-coil region" evidence="1">
    <location>
        <begin position="319"/>
        <end position="346"/>
    </location>
</feature>
<feature type="region of interest" description="Disordered" evidence="2">
    <location>
        <begin position="1"/>
        <end position="23"/>
    </location>
</feature>
<feature type="compositionally biased region" description="Polar residues" evidence="2">
    <location>
        <begin position="1"/>
        <end position="13"/>
    </location>
</feature>
<comment type="caution">
    <text evidence="3">The sequence shown here is derived from an EMBL/GenBank/DDBJ whole genome shotgun (WGS) entry which is preliminary data.</text>
</comment>
<evidence type="ECO:0000313" key="3">
    <source>
        <dbReference type="EMBL" id="CAG8490234.1"/>
    </source>
</evidence>
<keyword evidence="1" id="KW-0175">Coiled coil</keyword>
<dbReference type="AlphaFoldDB" id="A0A9N8WHR8"/>
<keyword evidence="4" id="KW-1185">Reference proteome</keyword>
<protein>
    <submittedName>
        <fullName evidence="3">9242_t:CDS:1</fullName>
    </submittedName>
</protein>